<reference evidence="2 3" key="1">
    <citation type="submission" date="2015-12" db="EMBL/GenBank/DDBJ databases">
        <authorList>
            <person name="Kim M.K."/>
            <person name="Srinivasan S."/>
            <person name="Lee J.-J."/>
            <person name="Kim K."/>
        </authorList>
    </citation>
    <scope>NUCLEOTIDE SEQUENCE [LARGE SCALE GENOMIC DNA]</scope>
    <source>
        <strain evidence="2 3">BM2</strain>
    </source>
</reference>
<evidence type="ECO:0000256" key="1">
    <source>
        <dbReference type="SAM" id="MobiDB-lite"/>
    </source>
</evidence>
<organism evidence="2 3">
    <name type="scientific">Deinococcus actinosclerus</name>
    <dbReference type="NCBI Taxonomy" id="1768108"/>
    <lineage>
        <taxon>Bacteria</taxon>
        <taxon>Thermotogati</taxon>
        <taxon>Deinococcota</taxon>
        <taxon>Deinococci</taxon>
        <taxon>Deinococcales</taxon>
        <taxon>Deinococcaceae</taxon>
        <taxon>Deinococcus</taxon>
    </lineage>
</organism>
<keyword evidence="3" id="KW-1185">Reference proteome</keyword>
<accession>A0ABM5X711</accession>
<sequence length="147" mass="15608">MLAVPETTRAALAEQGVTAPAEVELWLQEATLRERAQVEQAQRTLGQQDPTEWLAGLLHKRSAAGTDLPVLRELILDMTPTTIAQLTQAYVTGRLADPKTLRAALAQTETRLEAALLEQLGNGEPSPSSPTGTASNPGSETNSNPAS</sequence>
<dbReference type="Proteomes" id="UP000060071">
    <property type="component" value="Chromosome"/>
</dbReference>
<name>A0ABM5X711_9DEIO</name>
<evidence type="ECO:0000313" key="2">
    <source>
        <dbReference type="EMBL" id="ALW89618.1"/>
    </source>
</evidence>
<dbReference type="EMBL" id="CP013910">
    <property type="protein sequence ID" value="ALW89618.1"/>
    <property type="molecule type" value="Genomic_DNA"/>
</dbReference>
<feature type="compositionally biased region" description="Polar residues" evidence="1">
    <location>
        <begin position="125"/>
        <end position="147"/>
    </location>
</feature>
<proteinExistence type="predicted"/>
<evidence type="ECO:0008006" key="4">
    <source>
        <dbReference type="Google" id="ProtNLM"/>
    </source>
</evidence>
<feature type="region of interest" description="Disordered" evidence="1">
    <location>
        <begin position="117"/>
        <end position="147"/>
    </location>
</feature>
<protein>
    <recommendedName>
        <fullName evidence="4">DUF4332 domain-containing protein</fullName>
    </recommendedName>
</protein>
<evidence type="ECO:0000313" key="3">
    <source>
        <dbReference type="Proteomes" id="UP000060071"/>
    </source>
</evidence>
<gene>
    <name evidence="2" type="ORF">AUC44_12515</name>
</gene>